<protein>
    <recommendedName>
        <fullName evidence="5">Carboxylesterase type B domain-containing protein</fullName>
    </recommendedName>
</protein>
<accession>A0A177BAN8</accession>
<name>A0A177BAN8_9BILA</name>
<proteinExistence type="inferred from homology"/>
<sequence>MNSPISSHLFKRVILQSGVADTYWSYMTINQAEQRFTRFLRNLKQINANAQLFENKDVIKYIKECNVKDILSSQYSTKSAVMIFPWVPSTDGELIKMHIHDFNYYNETTDISEKTSNNSIPSHDVMLGYNENEGTYWLIYALSKLLLSENMVYPKIFFEKDLNFLLKDIPRKYKSKINFYYNYDEKKDYSFSQKIKLLDKLLGDFAFICPTINFARKLESKYKSTKNVQNVILLYVLKYRARNEPWPSWLGVIHGSDIQWIFGNPLDTRSNYTKQEKELAIKMITIWSDFAKNGSSELDPNWHSFKKNDCLEISETGELKYTTIDKDDICTLWDRIRDQTKY</sequence>
<dbReference type="PRINTS" id="PR00878">
    <property type="entry name" value="CHOLNESTRASE"/>
</dbReference>
<comment type="caution">
    <text evidence="6">The sequence shown here is derived from an EMBL/GenBank/DDBJ whole genome shotgun (WGS) entry which is preliminary data.</text>
</comment>
<dbReference type="InterPro" id="IPR002018">
    <property type="entry name" value="CarbesteraseB"/>
</dbReference>
<reference evidence="6 7" key="1">
    <citation type="submission" date="2016-04" db="EMBL/GenBank/DDBJ databases">
        <title>The genome of Intoshia linei affirms orthonectids as highly simplified spiralians.</title>
        <authorList>
            <person name="Mikhailov K.V."/>
            <person name="Slusarev G.S."/>
            <person name="Nikitin M.A."/>
            <person name="Logacheva M.D."/>
            <person name="Penin A."/>
            <person name="Aleoshin V."/>
            <person name="Panchin Y.V."/>
        </authorList>
    </citation>
    <scope>NUCLEOTIDE SEQUENCE [LARGE SCALE GENOMIC DNA]</scope>
    <source>
        <strain evidence="6">Intl2013</strain>
        <tissue evidence="6">Whole animal</tissue>
    </source>
</reference>
<dbReference type="GO" id="GO:0005886">
    <property type="term" value="C:plasma membrane"/>
    <property type="evidence" value="ECO:0007669"/>
    <property type="project" value="TreeGrafter"/>
</dbReference>
<evidence type="ECO:0000256" key="2">
    <source>
        <dbReference type="ARBA" id="ARBA00022487"/>
    </source>
</evidence>
<dbReference type="GO" id="GO:0006581">
    <property type="term" value="P:acetylcholine catabolic process"/>
    <property type="evidence" value="ECO:0007669"/>
    <property type="project" value="TreeGrafter"/>
</dbReference>
<dbReference type="InterPro" id="IPR050654">
    <property type="entry name" value="AChE-related_enzymes"/>
</dbReference>
<dbReference type="AlphaFoldDB" id="A0A177BAN8"/>
<dbReference type="GO" id="GO:0019695">
    <property type="term" value="P:choline metabolic process"/>
    <property type="evidence" value="ECO:0007669"/>
    <property type="project" value="TreeGrafter"/>
</dbReference>
<dbReference type="SUPFAM" id="SSF53474">
    <property type="entry name" value="alpha/beta-Hydrolases"/>
    <property type="match status" value="1"/>
</dbReference>
<feature type="domain" description="Carboxylesterase type B" evidence="5">
    <location>
        <begin position="2"/>
        <end position="318"/>
    </location>
</feature>
<dbReference type="PANTHER" id="PTHR43918">
    <property type="entry name" value="ACETYLCHOLINESTERASE"/>
    <property type="match status" value="1"/>
</dbReference>
<comment type="similarity">
    <text evidence="1">Belongs to the type-B carboxylesterase/lipase family.</text>
</comment>
<keyword evidence="7" id="KW-1185">Reference proteome</keyword>
<keyword evidence="4" id="KW-1015">Disulfide bond</keyword>
<dbReference type="EMBL" id="LWCA01000119">
    <property type="protein sequence ID" value="OAF70712.1"/>
    <property type="molecule type" value="Genomic_DNA"/>
</dbReference>
<dbReference type="OrthoDB" id="408631at2759"/>
<evidence type="ECO:0000256" key="4">
    <source>
        <dbReference type="ARBA" id="ARBA00023157"/>
    </source>
</evidence>
<evidence type="ECO:0000259" key="5">
    <source>
        <dbReference type="Pfam" id="PF00135"/>
    </source>
</evidence>
<evidence type="ECO:0000256" key="3">
    <source>
        <dbReference type="ARBA" id="ARBA00022801"/>
    </source>
</evidence>
<dbReference type="Proteomes" id="UP000078046">
    <property type="component" value="Unassembled WGS sequence"/>
</dbReference>
<dbReference type="Pfam" id="PF00135">
    <property type="entry name" value="COesterase"/>
    <property type="match status" value="1"/>
</dbReference>
<evidence type="ECO:0000313" key="7">
    <source>
        <dbReference type="Proteomes" id="UP000078046"/>
    </source>
</evidence>
<dbReference type="Gene3D" id="3.40.50.1820">
    <property type="entry name" value="alpha/beta hydrolase"/>
    <property type="match status" value="1"/>
</dbReference>
<keyword evidence="3" id="KW-0378">Hydrolase</keyword>
<organism evidence="6 7">
    <name type="scientific">Intoshia linei</name>
    <dbReference type="NCBI Taxonomy" id="1819745"/>
    <lineage>
        <taxon>Eukaryota</taxon>
        <taxon>Metazoa</taxon>
        <taxon>Spiralia</taxon>
        <taxon>Lophotrochozoa</taxon>
        <taxon>Mesozoa</taxon>
        <taxon>Orthonectida</taxon>
        <taxon>Rhopaluridae</taxon>
        <taxon>Intoshia</taxon>
    </lineage>
</organism>
<dbReference type="InterPro" id="IPR000997">
    <property type="entry name" value="Cholinesterase"/>
</dbReference>
<gene>
    <name evidence="6" type="ORF">A3Q56_01551</name>
</gene>
<evidence type="ECO:0000256" key="1">
    <source>
        <dbReference type="ARBA" id="ARBA00005964"/>
    </source>
</evidence>
<evidence type="ECO:0000313" key="6">
    <source>
        <dbReference type="EMBL" id="OAF70712.1"/>
    </source>
</evidence>
<dbReference type="GO" id="GO:0003990">
    <property type="term" value="F:acetylcholinesterase activity"/>
    <property type="evidence" value="ECO:0007669"/>
    <property type="project" value="TreeGrafter"/>
</dbReference>
<feature type="non-terminal residue" evidence="6">
    <location>
        <position position="342"/>
    </location>
</feature>
<dbReference type="InterPro" id="IPR029058">
    <property type="entry name" value="AB_hydrolase_fold"/>
</dbReference>
<dbReference type="GO" id="GO:0005615">
    <property type="term" value="C:extracellular space"/>
    <property type="evidence" value="ECO:0007669"/>
    <property type="project" value="TreeGrafter"/>
</dbReference>
<keyword evidence="2" id="KW-0719">Serine esterase</keyword>
<dbReference type="PANTHER" id="PTHR43918:SF4">
    <property type="entry name" value="CARBOXYLIC ESTER HYDROLASE"/>
    <property type="match status" value="1"/>
</dbReference>